<evidence type="ECO:0000256" key="1">
    <source>
        <dbReference type="SAM" id="Phobius"/>
    </source>
</evidence>
<evidence type="ECO:0000313" key="3">
    <source>
        <dbReference type="Proteomes" id="UP000289708"/>
    </source>
</evidence>
<proteinExistence type="predicted"/>
<accession>A0A4Q0ML02</accession>
<organism evidence="2 3">
    <name type="scientific">Hansschlegelia zhihuaiae</name>
    <dbReference type="NCBI Taxonomy" id="405005"/>
    <lineage>
        <taxon>Bacteria</taxon>
        <taxon>Pseudomonadati</taxon>
        <taxon>Pseudomonadota</taxon>
        <taxon>Alphaproteobacteria</taxon>
        <taxon>Hyphomicrobiales</taxon>
        <taxon>Methylopilaceae</taxon>
        <taxon>Hansschlegelia</taxon>
    </lineage>
</organism>
<dbReference type="Proteomes" id="UP000289708">
    <property type="component" value="Unassembled WGS sequence"/>
</dbReference>
<keyword evidence="1" id="KW-1133">Transmembrane helix</keyword>
<dbReference type="RefSeq" id="WP_128776543.1">
    <property type="nucleotide sequence ID" value="NZ_RYFI01000004.1"/>
</dbReference>
<evidence type="ECO:0000313" key="2">
    <source>
        <dbReference type="EMBL" id="RXF74318.1"/>
    </source>
</evidence>
<keyword evidence="1" id="KW-0812">Transmembrane</keyword>
<keyword evidence="1" id="KW-0472">Membrane</keyword>
<feature type="transmembrane region" description="Helical" evidence="1">
    <location>
        <begin position="39"/>
        <end position="63"/>
    </location>
</feature>
<dbReference type="EMBL" id="RYFI01000004">
    <property type="protein sequence ID" value="RXF74318.1"/>
    <property type="molecule type" value="Genomic_DNA"/>
</dbReference>
<protein>
    <submittedName>
        <fullName evidence="2">Uncharacterized protein</fullName>
    </submittedName>
</protein>
<dbReference type="AlphaFoldDB" id="A0A4Q0ML02"/>
<sequence>MAGKSIVAGTAAVGFTAGLLIGSMLVGSSLPPVATEPYLATYGSLIAAVAAVAVASALIWQILSSSAQHKSAMLTAKERSQAEWEAADGELAVLAERVAADLSPRIEAMLERNPDLAPALEAGEAPASISFPEMCRFALEPPNHTAVLTSRSSPNTARQFFKMIDELRKLLGIIAPYQIALPPEENRNVVGRLGAEYVQVARHVLSLCAKVRVEAERWRPR</sequence>
<gene>
    <name evidence="2" type="ORF">EK403_05695</name>
</gene>
<keyword evidence="3" id="KW-1185">Reference proteome</keyword>
<feature type="transmembrane region" description="Helical" evidence="1">
    <location>
        <begin position="7"/>
        <end position="27"/>
    </location>
</feature>
<name>A0A4Q0ML02_9HYPH</name>
<reference evidence="2 3" key="1">
    <citation type="submission" date="2018-12" db="EMBL/GenBank/DDBJ databases">
        <title>bacterium Hansschlegelia zhihuaiae S113.</title>
        <authorList>
            <person name="He J."/>
        </authorList>
    </citation>
    <scope>NUCLEOTIDE SEQUENCE [LARGE SCALE GENOMIC DNA]</scope>
    <source>
        <strain evidence="2 3">S 113</strain>
    </source>
</reference>
<comment type="caution">
    <text evidence="2">The sequence shown here is derived from an EMBL/GenBank/DDBJ whole genome shotgun (WGS) entry which is preliminary data.</text>
</comment>